<sequence>MYNSTMSTWTMKDGAQWTVRKGYESITDKINLDDFSSGTNGKQYNLIKENRIRSVISVPNSNVSENGIYIKYFKRGGYSDYIKYLFVPTRTRTEWEVGNTMLSKNINTALPLAMAKKGTYSLLVTEAVINSESLMGFCQANFEGASLSEDKEAEKKKLLYKLARFIRDIHEKGVCHYDLHAGNILIKFENKQSSSIHDCDLYLMDLHRVKILNRMSCRKRRYNLAQIFNSLSSILTESDKLDFLRSYGSNTLGNITDEGELVRQIELQSSRIRNIHYRSRLKRCLKESSVFSRKSSASMKIFFRKGYDANRFAGLIEKHHNALVSGDKDKVMKRDSKTALTRLPLKNKKIQSVVVKQYKVSCVGCLIKNIFCNSAGKKAWIAGNGLSVYSFNTPEPLALMEKKVLGITTNSYLIMENARDCLEMDRYILKNFHDKSSSSKFKKKRILINYLAETIGRMHNHNVFHHDLKTCNIMVKEKGKSPYITFLDFDKVSFEEEITIRKRVKNLVQMNLSTPKLISTTDRLRFLNEYLRQCSIIDEKKKILRETINLSKTEKIFYVSSNGDVTEDW</sequence>
<protein>
    <submittedName>
        <fullName evidence="1">3-deoxy-D-manno-octulosonic acid kinase</fullName>
    </submittedName>
</protein>
<dbReference type="GO" id="GO:0005737">
    <property type="term" value="C:cytoplasm"/>
    <property type="evidence" value="ECO:0007669"/>
    <property type="project" value="TreeGrafter"/>
</dbReference>
<dbReference type="AlphaFoldDB" id="A0A941W606"/>
<dbReference type="SUPFAM" id="SSF56112">
    <property type="entry name" value="Protein kinase-like (PK-like)"/>
    <property type="match status" value="2"/>
</dbReference>
<proteinExistence type="predicted"/>
<keyword evidence="1" id="KW-0418">Kinase</keyword>
<dbReference type="GO" id="GO:0004674">
    <property type="term" value="F:protein serine/threonine kinase activity"/>
    <property type="evidence" value="ECO:0007669"/>
    <property type="project" value="TreeGrafter"/>
</dbReference>
<organism evidence="1 2">
    <name type="scientific">Candidatus Scalindua arabica</name>
    <dbReference type="NCBI Taxonomy" id="1127984"/>
    <lineage>
        <taxon>Bacteria</taxon>
        <taxon>Pseudomonadati</taxon>
        <taxon>Planctomycetota</taxon>
        <taxon>Candidatus Brocadiia</taxon>
        <taxon>Candidatus Brocadiales</taxon>
        <taxon>Candidatus Scalinduaceae</taxon>
        <taxon>Candidatus Scalindua</taxon>
    </lineage>
</organism>
<dbReference type="InterPro" id="IPR011009">
    <property type="entry name" value="Kinase-like_dom_sf"/>
</dbReference>
<name>A0A941W606_9BACT</name>
<reference evidence="1" key="1">
    <citation type="journal article" date="2021" name="ISME J.">
        <title>Fine-scale metabolic discontinuity in a stratified prokaryote microbiome of a Red Sea deep halocline.</title>
        <authorList>
            <person name="Michoud G."/>
            <person name="Ngugi D.K."/>
            <person name="Barozzi A."/>
            <person name="Merlino G."/>
            <person name="Calleja M.L."/>
            <person name="Delgado-Huertas A."/>
            <person name="Moran X.A.G."/>
            <person name="Daffonchio D."/>
        </authorList>
    </citation>
    <scope>NUCLEOTIDE SEQUENCE</scope>
    <source>
        <strain evidence="1">SuakinDeep_MAG55_1</strain>
    </source>
</reference>
<dbReference type="InterPro" id="IPR008271">
    <property type="entry name" value="Ser/Thr_kinase_AS"/>
</dbReference>
<keyword evidence="1" id="KW-0808">Transferase</keyword>
<accession>A0A941W606</accession>
<evidence type="ECO:0000313" key="1">
    <source>
        <dbReference type="EMBL" id="MBS1258655.1"/>
    </source>
</evidence>
<dbReference type="PANTHER" id="PTHR44167:SF24">
    <property type="entry name" value="SERINE_THREONINE-PROTEIN KINASE CHK2"/>
    <property type="match status" value="1"/>
</dbReference>
<dbReference type="Proteomes" id="UP000722750">
    <property type="component" value="Unassembled WGS sequence"/>
</dbReference>
<gene>
    <name evidence="1" type="ORF">MAG551_01716</name>
</gene>
<dbReference type="Pfam" id="PF06293">
    <property type="entry name" value="Kdo"/>
    <property type="match status" value="2"/>
</dbReference>
<dbReference type="Gene3D" id="1.10.510.10">
    <property type="entry name" value="Transferase(Phosphotransferase) domain 1"/>
    <property type="match status" value="2"/>
</dbReference>
<dbReference type="EMBL" id="JAANXD010000073">
    <property type="protein sequence ID" value="MBS1258655.1"/>
    <property type="molecule type" value="Genomic_DNA"/>
</dbReference>
<dbReference type="PANTHER" id="PTHR44167">
    <property type="entry name" value="OVARIAN-SPECIFIC SERINE/THREONINE-PROTEIN KINASE LOK-RELATED"/>
    <property type="match status" value="1"/>
</dbReference>
<comment type="caution">
    <text evidence="1">The sequence shown here is derived from an EMBL/GenBank/DDBJ whole genome shotgun (WGS) entry which is preliminary data.</text>
</comment>
<dbReference type="PROSITE" id="PS00108">
    <property type="entry name" value="PROTEIN_KINASE_ST"/>
    <property type="match status" value="1"/>
</dbReference>
<evidence type="ECO:0000313" key="2">
    <source>
        <dbReference type="Proteomes" id="UP000722750"/>
    </source>
</evidence>